<reference evidence="3 5" key="2">
    <citation type="submission" date="2024-07" db="EMBL/GenBank/DDBJ databases">
        <authorList>
            <person name="Akdeniz Z."/>
        </authorList>
    </citation>
    <scope>NUCLEOTIDE SEQUENCE [LARGE SCALE GENOMIC DNA]</scope>
</reference>
<dbReference type="EMBL" id="CATOUU010000369">
    <property type="protein sequence ID" value="CAI9926505.1"/>
    <property type="molecule type" value="Genomic_DNA"/>
</dbReference>
<comment type="caution">
    <text evidence="1">The sequence shown here is derived from an EMBL/GenBank/DDBJ whole genome shotgun (WGS) entry which is preliminary data.</text>
</comment>
<name>A0AA86NWQ7_9EUKA</name>
<evidence type="ECO:0000313" key="4">
    <source>
        <dbReference type="EMBL" id="CAL6002807.1"/>
    </source>
</evidence>
<dbReference type="Proteomes" id="UP001642409">
    <property type="component" value="Unassembled WGS sequence"/>
</dbReference>
<evidence type="ECO:0000313" key="1">
    <source>
        <dbReference type="EMBL" id="CAI9926505.1"/>
    </source>
</evidence>
<dbReference type="EMBL" id="CAXDID020000046">
    <property type="protein sequence ID" value="CAL6002807.1"/>
    <property type="molecule type" value="Genomic_DNA"/>
</dbReference>
<protein>
    <submittedName>
        <fullName evidence="3">Hypothetical_protein</fullName>
    </submittedName>
</protein>
<dbReference type="Gene3D" id="3.30.420.10">
    <property type="entry name" value="Ribonuclease H-like superfamily/Ribonuclease H"/>
    <property type="match status" value="1"/>
</dbReference>
<proteinExistence type="predicted"/>
<reference evidence="1" key="1">
    <citation type="submission" date="2023-06" db="EMBL/GenBank/DDBJ databases">
        <authorList>
            <person name="Kurt Z."/>
        </authorList>
    </citation>
    <scope>NUCLEOTIDE SEQUENCE</scope>
</reference>
<dbReference type="EMBL" id="CATOUU010000369">
    <property type="protein sequence ID" value="CAI9926512.1"/>
    <property type="molecule type" value="Genomic_DNA"/>
</dbReference>
<evidence type="ECO:0000313" key="2">
    <source>
        <dbReference type="EMBL" id="CAI9926512.1"/>
    </source>
</evidence>
<gene>
    <name evidence="1" type="ORF">HINF_LOCUS14150</name>
    <name evidence="2" type="ORF">HINF_LOCUS14157</name>
    <name evidence="3" type="ORF">HINF_LOCUS18090</name>
    <name evidence="4" type="ORF">HINF_LOCUS18097</name>
</gene>
<keyword evidence="5" id="KW-1185">Reference proteome</keyword>
<dbReference type="GO" id="GO:0003676">
    <property type="term" value="F:nucleic acid binding"/>
    <property type="evidence" value="ECO:0007669"/>
    <property type="project" value="InterPro"/>
</dbReference>
<evidence type="ECO:0000313" key="3">
    <source>
        <dbReference type="EMBL" id="CAL6002793.1"/>
    </source>
</evidence>
<sequence length="197" mass="22969">MNSTLRKRNVPNNVRIAVNDMDKTYATYEWVAKVNCLNIECVKRIWYTYKNEGRYLNKPKGGSEKKFDQSAQMILVNLTYPKNKWTLGSSGVQNVRIVEDWKRYVFTDECGIYKTGRRNVYFLRKPDEGDDPRFFLATKYNGGFFVSVQVYADRDEFVAAIQLAWTQIGQDVINSLFDSIPNRIKECIEKKGGNTHY</sequence>
<dbReference type="AlphaFoldDB" id="A0AA86NWQ7"/>
<evidence type="ECO:0000313" key="5">
    <source>
        <dbReference type="Proteomes" id="UP001642409"/>
    </source>
</evidence>
<accession>A0AA86NWQ7</accession>
<organism evidence="1">
    <name type="scientific">Hexamita inflata</name>
    <dbReference type="NCBI Taxonomy" id="28002"/>
    <lineage>
        <taxon>Eukaryota</taxon>
        <taxon>Metamonada</taxon>
        <taxon>Diplomonadida</taxon>
        <taxon>Hexamitidae</taxon>
        <taxon>Hexamitinae</taxon>
        <taxon>Hexamita</taxon>
    </lineage>
</organism>
<dbReference type="EMBL" id="CAXDID020000046">
    <property type="protein sequence ID" value="CAL6002793.1"/>
    <property type="molecule type" value="Genomic_DNA"/>
</dbReference>
<dbReference type="InterPro" id="IPR036397">
    <property type="entry name" value="RNaseH_sf"/>
</dbReference>